<dbReference type="GO" id="GO:0016491">
    <property type="term" value="F:oxidoreductase activity"/>
    <property type="evidence" value="ECO:0007669"/>
    <property type="project" value="InterPro"/>
</dbReference>
<dbReference type="PIRSF" id="PIRSF006519">
    <property type="entry name" value="GOGAT_dom3"/>
    <property type="match status" value="1"/>
</dbReference>
<dbReference type="PANTHER" id="PTHR39673:SF8">
    <property type="entry name" value="GLUTAMATE SYNTHASE ALPHA SUBUNIT C-TERMINAL DOMAIN-CONTAINING PROTEIN"/>
    <property type="match status" value="1"/>
</dbReference>
<accession>A0A9Q4PUY1</accession>
<dbReference type="Proteomes" id="UP001143747">
    <property type="component" value="Unassembled WGS sequence"/>
</dbReference>
<evidence type="ECO:0000313" key="2">
    <source>
        <dbReference type="EMBL" id="MDE4907014.1"/>
    </source>
</evidence>
<evidence type="ECO:0000259" key="1">
    <source>
        <dbReference type="Pfam" id="PF01493"/>
    </source>
</evidence>
<feature type="domain" description="Glutamate synthase alpha subunit C-terminal" evidence="1">
    <location>
        <begin position="23"/>
        <end position="185"/>
    </location>
</feature>
<protein>
    <recommendedName>
        <fullName evidence="1">Glutamate synthase alpha subunit C-terminal domain-containing protein</fullName>
    </recommendedName>
</protein>
<dbReference type="AlphaFoldDB" id="A0A9Q4PUY1"/>
<comment type="caution">
    <text evidence="2">The sequence shown here is derived from an EMBL/GenBank/DDBJ whole genome shotgun (WGS) entry which is preliminary data.</text>
</comment>
<evidence type="ECO:0000313" key="3">
    <source>
        <dbReference type="Proteomes" id="UP001143747"/>
    </source>
</evidence>
<name>A0A9Q4PUY1_9EURY</name>
<dbReference type="InterPro" id="IPR035710">
    <property type="entry name" value="Archaeal_gltB"/>
</dbReference>
<dbReference type="Pfam" id="PF01493">
    <property type="entry name" value="GXGXG"/>
    <property type="match status" value="1"/>
</dbReference>
<dbReference type="InterPro" id="IPR002489">
    <property type="entry name" value="Glu_synth_asu_C"/>
</dbReference>
<dbReference type="Gene3D" id="2.160.20.60">
    <property type="entry name" value="Glutamate synthase, alpha subunit, C-terminal domain"/>
    <property type="match status" value="1"/>
</dbReference>
<dbReference type="SUPFAM" id="SSF69336">
    <property type="entry name" value="Alpha subunit of glutamate synthase, C-terminal domain"/>
    <property type="match status" value="1"/>
</dbReference>
<organism evidence="2 3">
    <name type="scientific">Methanogenium marinum</name>
    <dbReference type="NCBI Taxonomy" id="348610"/>
    <lineage>
        <taxon>Archaea</taxon>
        <taxon>Methanobacteriati</taxon>
        <taxon>Methanobacteriota</taxon>
        <taxon>Stenosarchaea group</taxon>
        <taxon>Methanomicrobia</taxon>
        <taxon>Methanomicrobiales</taxon>
        <taxon>Methanomicrobiaceae</taxon>
        <taxon>Methanogenium</taxon>
    </lineage>
</organism>
<dbReference type="CDD" id="cd00981">
    <property type="entry name" value="arch_gltB"/>
    <property type="match status" value="1"/>
</dbReference>
<proteinExistence type="predicted"/>
<dbReference type="InterPro" id="IPR012061">
    <property type="entry name" value="Glu_synth_lsu_3"/>
</dbReference>
<reference evidence="2" key="1">
    <citation type="submission" date="2022-01" db="EMBL/GenBank/DDBJ databases">
        <title>Draft genome of Methanogenium marinum DSM 15558.</title>
        <authorList>
            <person name="Chen S.-C."/>
            <person name="You Y.-T."/>
        </authorList>
    </citation>
    <scope>NUCLEOTIDE SEQUENCE</scope>
    <source>
        <strain evidence="2">DSM 15558</strain>
    </source>
</reference>
<dbReference type="EMBL" id="JAKELO010000001">
    <property type="protein sequence ID" value="MDE4907014.1"/>
    <property type="molecule type" value="Genomic_DNA"/>
</dbReference>
<gene>
    <name evidence="2" type="ORF">L0665_00020</name>
</gene>
<dbReference type="RefSeq" id="WP_274923740.1">
    <property type="nucleotide sequence ID" value="NZ_JAKELO010000001.1"/>
</dbReference>
<dbReference type="InterPro" id="IPR036485">
    <property type="entry name" value="Glu_synth_asu_C_sf"/>
</dbReference>
<keyword evidence="3" id="KW-1185">Reference proteome</keyword>
<dbReference type="PANTHER" id="PTHR39673">
    <property type="entry name" value="TUNGSTEN FORMYLMETHANOFURAN DEHYDROGENASE, SUBUNIT C (FWDC)"/>
    <property type="match status" value="1"/>
</dbReference>
<sequence>MKKTLTIDAKGMHYTPLNKEIRAAIKDGVTEIILENINGQRFIGNGLRGKDLTIIINGVPGGDLCMFMSGPTCIVHANAEHAPGNTMDRGKIYIHGTAGDAVAHSMRGGEVYVRDSIGYRGGIHMKEYKDKCPVLVVGEYARAFLGEYMAGGILIVLGRGKDQPPVDERGVGTGIHGGELYIRGEVPDHLLGIGAEKKPFTEDDREKIRPYIEKYCREFGVDEPELFSDEYVHIGPSSARPFAGKYCWE</sequence>